<evidence type="ECO:0000313" key="2">
    <source>
        <dbReference type="Proteomes" id="UP000220133"/>
    </source>
</evidence>
<reference evidence="1 2" key="1">
    <citation type="submission" date="2017-10" db="EMBL/GenBank/DDBJ databases">
        <title>Paenichitinophaga pekingensis gen. nov., sp. nov., isolated from activated sludge.</title>
        <authorList>
            <person name="Jin D."/>
            <person name="Kong X."/>
            <person name="Deng Y."/>
            <person name="Bai Z."/>
        </authorList>
    </citation>
    <scope>NUCLEOTIDE SEQUENCE [LARGE SCALE GENOMIC DNA]</scope>
    <source>
        <strain evidence="1 2">13</strain>
    </source>
</reference>
<keyword evidence="2" id="KW-1185">Reference proteome</keyword>
<gene>
    <name evidence="1" type="ORF">COR50_20455</name>
</gene>
<dbReference type="AlphaFoldDB" id="A0A291QZI1"/>
<dbReference type="RefSeq" id="WP_098195725.1">
    <property type="nucleotide sequence ID" value="NZ_CP023777.1"/>
</dbReference>
<accession>A0A291QZI1</accession>
<proteinExistence type="predicted"/>
<dbReference type="Proteomes" id="UP000220133">
    <property type="component" value="Chromosome"/>
</dbReference>
<name>A0A291QZI1_9BACT</name>
<dbReference type="PROSITE" id="PS51257">
    <property type="entry name" value="PROKAR_LIPOPROTEIN"/>
    <property type="match status" value="1"/>
</dbReference>
<sequence>MKRILFLSTVFLTLVLLISCSKDDKDSPDKGKSMKFTISTAGFLSGDYISININGDTYENTSSIFKKNGSLLSNQKIIMLDEDDIAAGTIILESAVPLSKVYMIIAGFSSSGTYTLKIEPVIGGKAQAALTHTFDGESSVVNYEF</sequence>
<protein>
    <submittedName>
        <fullName evidence="1">Uncharacterized protein</fullName>
    </submittedName>
</protein>
<evidence type="ECO:0000313" key="1">
    <source>
        <dbReference type="EMBL" id="ATL49357.1"/>
    </source>
</evidence>
<dbReference type="EMBL" id="CP023777">
    <property type="protein sequence ID" value="ATL49357.1"/>
    <property type="molecule type" value="Genomic_DNA"/>
</dbReference>
<dbReference type="KEGG" id="cbae:COR50_20455"/>
<organism evidence="1 2">
    <name type="scientific">Chitinophaga caeni</name>
    <dbReference type="NCBI Taxonomy" id="2029983"/>
    <lineage>
        <taxon>Bacteria</taxon>
        <taxon>Pseudomonadati</taxon>
        <taxon>Bacteroidota</taxon>
        <taxon>Chitinophagia</taxon>
        <taxon>Chitinophagales</taxon>
        <taxon>Chitinophagaceae</taxon>
        <taxon>Chitinophaga</taxon>
    </lineage>
</organism>